<sequence length="827" mass="92196">MLWTVVLAVNALISTSNELEGPSGTGDLTSFTTGLSFPADGKMQQNACDGKLFSEENAVYVSPTTASASCFIKQAMASQFFKDSHGGNRFVPRSLSLNLGASFASAGVSAVAAVPSADVDPHGESGVQRPQTLDDSTDSHSSPRDTSTAPSTAVSSNFFHAKRAVNDTGPGGVVGNGSSGPMEKVFKLNVRPLHPSHEEGDDIEITDIREISNPDSSRGEDNTDESQLETSSSSDLLMDALVKSQKLCNGLKQKLESANMKIQSQCAFIESQLSTIETIKGSFKTFKTSMASIQSNLVQLKDSRRSDNDIINTFKVEHSGVLENISNVKSEITSIKKRIDHIRQLKAACTYEFDKKRLDETSGLLSEQKIKSLDLEKKLESCRLNYDTRVKDLSFDVVSFEKNVITKLNETDNSIKVKIDNQFISGIKPVMDSIEKTVEAKFISLTEKFVDSFQISDDQRLRLEKALETTIPSINDQVIELKGLLETKLNNSMNKSTELEKIMSKLEDSFKALKKELQSSHTLDKKESAKHFRALENGIAKLDKVIKDQNLKNDSFENICCETVELSKSKEELQRRIEVLETLKEAMEADLKIKNERIKTLQLTNNTEGKDVSQLRKKVAKLESELKKTELKLSKEISMNEGKIKVQEDLYNSAIEERDDVYKQFDALQEKISDLNAQLTTYQNIESEKKQSEEEFQKSFETKETTIFLLQRENDELKGELDELKTQINSSKNLEIEDLENTLASPLKLNPFITNRSESAMAAAPGSSTSKSKKRVFSNKSNPSASTIAQTNTDLIDDFDIEDDLPSAQPEVIFKPRRYTKRKRTCK</sequence>
<reference evidence="5" key="1">
    <citation type="journal article" date="2015" name="J. Biotechnol.">
        <title>The structure of the Cyberlindnera jadinii genome and its relation to Candida utilis analyzed by the occurrence of single nucleotide polymorphisms.</title>
        <authorList>
            <person name="Rupp O."/>
            <person name="Brinkrolf K."/>
            <person name="Buerth C."/>
            <person name="Kunigo M."/>
            <person name="Schneider J."/>
            <person name="Jaenicke S."/>
            <person name="Goesmann A."/>
            <person name="Puehler A."/>
            <person name="Jaeger K.-E."/>
            <person name="Ernst J.F."/>
        </authorList>
    </citation>
    <scope>NUCLEOTIDE SEQUENCE [LARGE SCALE GENOMIC DNA]</scope>
    <source>
        <strain evidence="5">ATCC 18201 / CBS 1600 / BCRC 20928 / JCM 3617 / NBRC 0987 / NRRL Y-1542</strain>
    </source>
</reference>
<evidence type="ECO:0000256" key="2">
    <source>
        <dbReference type="SAM" id="MobiDB-lite"/>
    </source>
</evidence>
<evidence type="ECO:0000313" key="5">
    <source>
        <dbReference type="Proteomes" id="UP000038830"/>
    </source>
</evidence>
<evidence type="ECO:0000256" key="3">
    <source>
        <dbReference type="SAM" id="SignalP"/>
    </source>
</evidence>
<dbReference type="Proteomes" id="UP000038830">
    <property type="component" value="Unassembled WGS sequence"/>
</dbReference>
<proteinExistence type="predicted"/>
<accession>A0A0H5C3Y7</accession>
<feature type="chain" id="PRO_5005216485" description="SWI5-dependent HO expression protein 3" evidence="3">
    <location>
        <begin position="19"/>
        <end position="827"/>
    </location>
</feature>
<feature type="coiled-coil region" evidence="1">
    <location>
        <begin position="489"/>
        <end position="516"/>
    </location>
</feature>
<evidence type="ECO:0008006" key="6">
    <source>
        <dbReference type="Google" id="ProtNLM"/>
    </source>
</evidence>
<feature type="region of interest" description="Disordered" evidence="2">
    <location>
        <begin position="760"/>
        <end position="789"/>
    </location>
</feature>
<gene>
    <name evidence="4" type="ORF">BN1211_3189</name>
</gene>
<dbReference type="EMBL" id="CDQK01000003">
    <property type="protein sequence ID" value="CEP22760.1"/>
    <property type="molecule type" value="Genomic_DNA"/>
</dbReference>
<feature type="compositionally biased region" description="Polar residues" evidence="2">
    <location>
        <begin position="778"/>
        <end position="789"/>
    </location>
</feature>
<feature type="region of interest" description="Disordered" evidence="2">
    <location>
        <begin position="117"/>
        <end position="155"/>
    </location>
</feature>
<name>A0A0H5C3Y7_CYBJN</name>
<feature type="signal peptide" evidence="3">
    <location>
        <begin position="1"/>
        <end position="18"/>
    </location>
</feature>
<keyword evidence="3" id="KW-0732">Signal</keyword>
<evidence type="ECO:0000313" key="4">
    <source>
        <dbReference type="EMBL" id="CEP22760.1"/>
    </source>
</evidence>
<evidence type="ECO:0000256" key="1">
    <source>
        <dbReference type="SAM" id="Coils"/>
    </source>
</evidence>
<organism evidence="4 5">
    <name type="scientific">Cyberlindnera jadinii (strain ATCC 18201 / CBS 1600 / BCRC 20928 / JCM 3617 / NBRC 0987 / NRRL Y-1542)</name>
    <name type="common">Torula yeast</name>
    <name type="synonym">Candida utilis</name>
    <dbReference type="NCBI Taxonomy" id="983966"/>
    <lineage>
        <taxon>Eukaryota</taxon>
        <taxon>Fungi</taxon>
        <taxon>Dikarya</taxon>
        <taxon>Ascomycota</taxon>
        <taxon>Saccharomycotina</taxon>
        <taxon>Saccharomycetes</taxon>
        <taxon>Phaffomycetales</taxon>
        <taxon>Phaffomycetaceae</taxon>
        <taxon>Cyberlindnera</taxon>
    </lineage>
</organism>
<keyword evidence="1" id="KW-0175">Coiled coil</keyword>
<dbReference type="AlphaFoldDB" id="A0A0H5C3Y7"/>
<feature type="compositionally biased region" description="Basic and acidic residues" evidence="2">
    <location>
        <begin position="209"/>
        <end position="221"/>
    </location>
</feature>
<protein>
    <recommendedName>
        <fullName evidence="6">SWI5-dependent HO expression protein 3</fullName>
    </recommendedName>
</protein>
<feature type="coiled-coil region" evidence="1">
    <location>
        <begin position="563"/>
        <end position="734"/>
    </location>
</feature>
<feature type="compositionally biased region" description="Polar residues" evidence="2">
    <location>
        <begin position="144"/>
        <end position="155"/>
    </location>
</feature>
<feature type="region of interest" description="Disordered" evidence="2">
    <location>
        <begin position="209"/>
        <end position="232"/>
    </location>
</feature>